<proteinExistence type="predicted"/>
<organism evidence="1">
    <name type="scientific">marine sediment metagenome</name>
    <dbReference type="NCBI Taxonomy" id="412755"/>
    <lineage>
        <taxon>unclassified sequences</taxon>
        <taxon>metagenomes</taxon>
        <taxon>ecological metagenomes</taxon>
    </lineage>
</organism>
<comment type="caution">
    <text evidence="1">The sequence shown here is derived from an EMBL/GenBank/DDBJ whole genome shotgun (WGS) entry which is preliminary data.</text>
</comment>
<name>X0Z5P1_9ZZZZ</name>
<feature type="non-terminal residue" evidence="1">
    <location>
        <position position="1"/>
    </location>
</feature>
<dbReference type="AlphaFoldDB" id="X0Z5P1"/>
<evidence type="ECO:0000313" key="1">
    <source>
        <dbReference type="EMBL" id="GAG53717.1"/>
    </source>
</evidence>
<gene>
    <name evidence="1" type="ORF">S01H4_18802</name>
</gene>
<reference evidence="1" key="1">
    <citation type="journal article" date="2014" name="Front. Microbiol.">
        <title>High frequency of phylogenetically diverse reductive dehalogenase-homologous genes in deep subseafloor sedimentary metagenomes.</title>
        <authorList>
            <person name="Kawai M."/>
            <person name="Futagami T."/>
            <person name="Toyoda A."/>
            <person name="Takaki Y."/>
            <person name="Nishi S."/>
            <person name="Hori S."/>
            <person name="Arai W."/>
            <person name="Tsubouchi T."/>
            <person name="Morono Y."/>
            <person name="Uchiyama I."/>
            <person name="Ito T."/>
            <person name="Fujiyama A."/>
            <person name="Inagaki F."/>
            <person name="Takami H."/>
        </authorList>
    </citation>
    <scope>NUCLEOTIDE SEQUENCE</scope>
    <source>
        <strain evidence="1">Expedition CK06-06</strain>
    </source>
</reference>
<accession>X0Z5P1</accession>
<sequence>NCLILIDFHGFLFFAEKKPGDTDIWETYPKLLEQRALKKHK</sequence>
<dbReference type="EMBL" id="BART01008348">
    <property type="protein sequence ID" value="GAG53717.1"/>
    <property type="molecule type" value="Genomic_DNA"/>
</dbReference>
<protein>
    <submittedName>
        <fullName evidence="1">Uncharacterized protein</fullName>
    </submittedName>
</protein>